<protein>
    <submittedName>
        <fullName evidence="1">Uncharacterized protein</fullName>
    </submittedName>
</protein>
<dbReference type="EMBL" id="BMYF01000017">
    <property type="protein sequence ID" value="GHB44397.1"/>
    <property type="molecule type" value="Genomic_DNA"/>
</dbReference>
<dbReference type="AlphaFoldDB" id="A0A8J3D129"/>
<dbReference type="Proteomes" id="UP000642809">
    <property type="component" value="Unassembled WGS sequence"/>
</dbReference>
<name>A0A8J3D129_9BACT</name>
<evidence type="ECO:0000313" key="1">
    <source>
        <dbReference type="EMBL" id="GHB44397.1"/>
    </source>
</evidence>
<keyword evidence="2" id="KW-1185">Reference proteome</keyword>
<proteinExistence type="predicted"/>
<comment type="caution">
    <text evidence="1">The sequence shown here is derived from an EMBL/GenBank/DDBJ whole genome shotgun (WGS) entry which is preliminary data.</text>
</comment>
<organism evidence="1 2">
    <name type="scientific">Mongoliitalea lutea</name>
    <dbReference type="NCBI Taxonomy" id="849756"/>
    <lineage>
        <taxon>Bacteria</taxon>
        <taxon>Pseudomonadati</taxon>
        <taxon>Bacteroidota</taxon>
        <taxon>Cytophagia</taxon>
        <taxon>Cytophagales</taxon>
        <taxon>Cyclobacteriaceae</taxon>
        <taxon>Mongoliitalea</taxon>
    </lineage>
</organism>
<accession>A0A8J3D129</accession>
<sequence>MNTLEIPEKDIKLEIPSHWDEMSEEQRNYCLKQAIWASFGIISVDEARVRCLYFLLEIKRDWASIAKDRILGQDRVLDKYSRIYVLCDELITFLFKSNDSGLLEINYDTVYNYYPVFQTKKATLHGPDHLLADISFGEFRAAIEYMNEYFESKEELTLCKMIACLYRPERDNFQQVSKHENFDGLRRQPFNRNKVHENALLVKNISSIHKTVILLWFTYCIQYIQSEDLTLGGSTVNFRILFPKSKSEDTSSKKSGGDWIYVLHGIAKEGPFGDLEKTDKVGLFDILLYMEDMKRTMDKQKAKTKRK</sequence>
<gene>
    <name evidence="1" type="ORF">GCM10008106_26830</name>
</gene>
<reference evidence="1" key="2">
    <citation type="submission" date="2020-09" db="EMBL/GenBank/DDBJ databases">
        <authorList>
            <person name="Sun Q."/>
            <person name="Kim S."/>
        </authorList>
    </citation>
    <scope>NUCLEOTIDE SEQUENCE</scope>
    <source>
        <strain evidence="1">KCTC 23224</strain>
    </source>
</reference>
<evidence type="ECO:0000313" key="2">
    <source>
        <dbReference type="Proteomes" id="UP000642809"/>
    </source>
</evidence>
<dbReference type="RefSeq" id="WP_189583534.1">
    <property type="nucleotide sequence ID" value="NZ_BMYF01000017.1"/>
</dbReference>
<reference evidence="1" key="1">
    <citation type="journal article" date="2014" name="Int. J. Syst. Evol. Microbiol.">
        <title>Complete genome sequence of Corynebacterium casei LMG S-19264T (=DSM 44701T), isolated from a smear-ripened cheese.</title>
        <authorList>
            <consortium name="US DOE Joint Genome Institute (JGI-PGF)"/>
            <person name="Walter F."/>
            <person name="Albersmeier A."/>
            <person name="Kalinowski J."/>
            <person name="Ruckert C."/>
        </authorList>
    </citation>
    <scope>NUCLEOTIDE SEQUENCE</scope>
    <source>
        <strain evidence="1">KCTC 23224</strain>
    </source>
</reference>